<feature type="transmembrane region" description="Helical" evidence="6">
    <location>
        <begin position="67"/>
        <end position="85"/>
    </location>
</feature>
<reference evidence="7 8" key="1">
    <citation type="journal article" date="2018" name="IMA Fungus">
        <title>IMA Genome-F 9: Draft genome sequence of Annulohypoxylon stygium, Aspergillus mulundensis, Berkeleyomyces basicola (syn. Thielaviopsis basicola), Ceratocystis smalleyi, two Cercospora beticola strains, Coleophoma cylindrospora, Fusarium fracticaudum, Phialophora cf. hyalina, and Morchella septimelata.</title>
        <authorList>
            <person name="Wingfield B.D."/>
            <person name="Bills G.F."/>
            <person name="Dong Y."/>
            <person name="Huang W."/>
            <person name="Nel W.J."/>
            <person name="Swalarsk-Parry B.S."/>
            <person name="Vaghefi N."/>
            <person name="Wilken P.M."/>
            <person name="An Z."/>
            <person name="de Beer Z.W."/>
            <person name="De Vos L."/>
            <person name="Chen L."/>
            <person name="Duong T.A."/>
            <person name="Gao Y."/>
            <person name="Hammerbacher A."/>
            <person name="Kikkert J.R."/>
            <person name="Li Y."/>
            <person name="Li H."/>
            <person name="Li K."/>
            <person name="Li Q."/>
            <person name="Liu X."/>
            <person name="Ma X."/>
            <person name="Naidoo K."/>
            <person name="Pethybridge S.J."/>
            <person name="Sun J."/>
            <person name="Steenkamp E.T."/>
            <person name="van der Nest M.A."/>
            <person name="van Wyk S."/>
            <person name="Wingfield M.J."/>
            <person name="Xiong C."/>
            <person name="Yue Q."/>
            <person name="Zhang X."/>
        </authorList>
    </citation>
    <scope>NUCLEOTIDE SEQUENCE [LARGE SCALE GENOMIC DNA]</scope>
    <source>
        <strain evidence="7 8">BP5796</strain>
    </source>
</reference>
<evidence type="ECO:0000313" key="8">
    <source>
        <dbReference type="Proteomes" id="UP000256328"/>
    </source>
</evidence>
<evidence type="ECO:0000256" key="6">
    <source>
        <dbReference type="SAM" id="Phobius"/>
    </source>
</evidence>
<dbReference type="GO" id="GO:0016020">
    <property type="term" value="C:membrane"/>
    <property type="evidence" value="ECO:0007669"/>
    <property type="project" value="UniProtKB-SubCell"/>
</dbReference>
<keyword evidence="2" id="KW-0813">Transport</keyword>
<evidence type="ECO:0000256" key="5">
    <source>
        <dbReference type="ARBA" id="ARBA00023136"/>
    </source>
</evidence>
<evidence type="ECO:0008006" key="9">
    <source>
        <dbReference type="Google" id="ProtNLM"/>
    </source>
</evidence>
<name>A0A3D8QF44_9HELO</name>
<protein>
    <recommendedName>
        <fullName evidence="9">Major facilitator superfamily (MFS) profile domain-containing protein</fullName>
    </recommendedName>
</protein>
<sequence length="155" mass="17551">MPLLLAGFFVLQLDRSNIDNALTASIVKDLKLASSNSISSGNQIQTATIIAYEIPSNILLQKVRGPIWNTFEIMICVSVALFQAFMTNKSSYYATRFLLGLFEAGFIPACQFMMGVFYNRDELAIRTTIFYIGNYFATGHWITDGRWHFQIELQV</sequence>
<organism evidence="7 8">
    <name type="scientific">Coleophoma crateriformis</name>
    <dbReference type="NCBI Taxonomy" id="565419"/>
    <lineage>
        <taxon>Eukaryota</taxon>
        <taxon>Fungi</taxon>
        <taxon>Dikarya</taxon>
        <taxon>Ascomycota</taxon>
        <taxon>Pezizomycotina</taxon>
        <taxon>Leotiomycetes</taxon>
        <taxon>Helotiales</taxon>
        <taxon>Dermateaceae</taxon>
        <taxon>Coleophoma</taxon>
    </lineage>
</organism>
<evidence type="ECO:0000256" key="1">
    <source>
        <dbReference type="ARBA" id="ARBA00004141"/>
    </source>
</evidence>
<dbReference type="AlphaFoldDB" id="A0A3D8QF44"/>
<dbReference type="GO" id="GO:0022857">
    <property type="term" value="F:transmembrane transporter activity"/>
    <property type="evidence" value="ECO:0007669"/>
    <property type="project" value="TreeGrafter"/>
</dbReference>
<evidence type="ECO:0000313" key="7">
    <source>
        <dbReference type="EMBL" id="RDW60278.1"/>
    </source>
</evidence>
<proteinExistence type="predicted"/>
<dbReference type="InterPro" id="IPR036259">
    <property type="entry name" value="MFS_trans_sf"/>
</dbReference>
<gene>
    <name evidence="7" type="ORF">BP5796_11884</name>
</gene>
<evidence type="ECO:0000256" key="3">
    <source>
        <dbReference type="ARBA" id="ARBA00022692"/>
    </source>
</evidence>
<dbReference type="Gene3D" id="1.20.1250.20">
    <property type="entry name" value="MFS general substrate transporter like domains"/>
    <property type="match status" value="1"/>
</dbReference>
<keyword evidence="3 6" id="KW-0812">Transmembrane</keyword>
<comment type="subcellular location">
    <subcellularLocation>
        <location evidence="1">Membrane</location>
        <topology evidence="1">Multi-pass membrane protein</topology>
    </subcellularLocation>
</comment>
<dbReference type="PANTHER" id="PTHR43791">
    <property type="entry name" value="PERMEASE-RELATED"/>
    <property type="match status" value="1"/>
</dbReference>
<feature type="transmembrane region" description="Helical" evidence="6">
    <location>
        <begin position="97"/>
        <end position="118"/>
    </location>
</feature>
<dbReference type="Proteomes" id="UP000256328">
    <property type="component" value="Unassembled WGS sequence"/>
</dbReference>
<dbReference type="PANTHER" id="PTHR43791:SF32">
    <property type="entry name" value="MAJOR FACILITATOR SUPERFAMILY (MFS) PROFILE DOMAIN-CONTAINING PROTEIN"/>
    <property type="match status" value="1"/>
</dbReference>
<dbReference type="EMBL" id="PDLN01000019">
    <property type="protein sequence ID" value="RDW60278.1"/>
    <property type="molecule type" value="Genomic_DNA"/>
</dbReference>
<accession>A0A3D8QF44</accession>
<comment type="caution">
    <text evidence="7">The sequence shown here is derived from an EMBL/GenBank/DDBJ whole genome shotgun (WGS) entry which is preliminary data.</text>
</comment>
<keyword evidence="4 6" id="KW-1133">Transmembrane helix</keyword>
<keyword evidence="5 6" id="KW-0472">Membrane</keyword>
<evidence type="ECO:0000256" key="4">
    <source>
        <dbReference type="ARBA" id="ARBA00022989"/>
    </source>
</evidence>
<evidence type="ECO:0000256" key="2">
    <source>
        <dbReference type="ARBA" id="ARBA00022448"/>
    </source>
</evidence>
<dbReference type="SUPFAM" id="SSF103473">
    <property type="entry name" value="MFS general substrate transporter"/>
    <property type="match status" value="1"/>
</dbReference>
<dbReference type="OrthoDB" id="2985014at2759"/>
<keyword evidence="8" id="KW-1185">Reference proteome</keyword>